<feature type="transmembrane region" description="Helical" evidence="8">
    <location>
        <begin position="474"/>
        <end position="493"/>
    </location>
</feature>
<feature type="compositionally biased region" description="Basic and acidic residues" evidence="7">
    <location>
        <begin position="13"/>
        <end position="25"/>
    </location>
</feature>
<dbReference type="AlphaFoldDB" id="A0AAV5W326"/>
<name>A0AAV5W326_9BILA</name>
<feature type="transmembrane region" description="Helical" evidence="8">
    <location>
        <begin position="384"/>
        <end position="403"/>
    </location>
</feature>
<feature type="transmembrane region" description="Helical" evidence="8">
    <location>
        <begin position="441"/>
        <end position="462"/>
    </location>
</feature>
<evidence type="ECO:0000256" key="2">
    <source>
        <dbReference type="ARBA" id="ARBA00007018"/>
    </source>
</evidence>
<feature type="compositionally biased region" description="Basic and acidic residues" evidence="7">
    <location>
        <begin position="114"/>
        <end position="141"/>
    </location>
</feature>
<evidence type="ECO:0000313" key="9">
    <source>
        <dbReference type="EMBL" id="GMT25088.1"/>
    </source>
</evidence>
<feature type="transmembrane region" description="Helical" evidence="8">
    <location>
        <begin position="410"/>
        <end position="429"/>
    </location>
</feature>
<keyword evidence="4 8" id="KW-1133">Transmembrane helix</keyword>
<feature type="transmembrane region" description="Helical" evidence="8">
    <location>
        <begin position="345"/>
        <end position="364"/>
    </location>
</feature>
<feature type="region of interest" description="Disordered" evidence="7">
    <location>
        <begin position="1"/>
        <end position="25"/>
    </location>
</feature>
<keyword evidence="6" id="KW-0479">Metal-binding</keyword>
<dbReference type="Proteomes" id="UP001432322">
    <property type="component" value="Unassembled WGS sequence"/>
</dbReference>
<dbReference type="GO" id="GO:0005886">
    <property type="term" value="C:plasma membrane"/>
    <property type="evidence" value="ECO:0007669"/>
    <property type="project" value="TreeGrafter"/>
</dbReference>
<dbReference type="EMBL" id="BTSY01000004">
    <property type="protein sequence ID" value="GMT25088.1"/>
    <property type="molecule type" value="Genomic_DNA"/>
</dbReference>
<dbReference type="GO" id="GO:0033211">
    <property type="term" value="P:adiponectin-activated signaling pathway"/>
    <property type="evidence" value="ECO:0007669"/>
    <property type="project" value="TreeGrafter"/>
</dbReference>
<dbReference type="GO" id="GO:0038023">
    <property type="term" value="F:signaling receptor activity"/>
    <property type="evidence" value="ECO:0007669"/>
    <property type="project" value="TreeGrafter"/>
</dbReference>
<feature type="non-terminal residue" evidence="9">
    <location>
        <position position="1"/>
    </location>
</feature>
<dbReference type="GO" id="GO:0046872">
    <property type="term" value="F:metal ion binding"/>
    <property type="evidence" value="ECO:0007669"/>
    <property type="project" value="UniProtKB-KW"/>
</dbReference>
<keyword evidence="6" id="KW-0862">Zinc</keyword>
<feature type="compositionally biased region" description="Low complexity" evidence="7">
    <location>
        <begin position="1"/>
        <end position="12"/>
    </location>
</feature>
<comment type="caution">
    <text evidence="9">The sequence shown here is derived from an EMBL/GenBank/DDBJ whole genome shotgun (WGS) entry which is preliminary data.</text>
</comment>
<comment type="similarity">
    <text evidence="2">Belongs to the ADIPOR family.</text>
</comment>
<accession>A0AAV5W326</accession>
<protein>
    <submittedName>
        <fullName evidence="9">Uncharacterized protein</fullName>
    </submittedName>
</protein>
<gene>
    <name evidence="9" type="ORF">PFISCL1PPCAC_16385</name>
</gene>
<keyword evidence="3 8" id="KW-0812">Transmembrane</keyword>
<evidence type="ECO:0000256" key="8">
    <source>
        <dbReference type="SAM" id="Phobius"/>
    </source>
</evidence>
<evidence type="ECO:0000256" key="3">
    <source>
        <dbReference type="ARBA" id="ARBA00022692"/>
    </source>
</evidence>
<evidence type="ECO:0000313" key="10">
    <source>
        <dbReference type="Proteomes" id="UP001432322"/>
    </source>
</evidence>
<feature type="transmembrane region" description="Helical" evidence="8">
    <location>
        <begin position="314"/>
        <end position="333"/>
    </location>
</feature>
<sequence length="582" mass="65950">SVFPSTSTTSSASRREREEMEREGLLSECEAIQEEEEMMTSPMRTLNIIIIIQDVLREAETIFSGDGTGAEWREARKDEKVLVDQVDLEYSPTKKSDHHPIEIVVRHNKVVSTNRDDSDSDDDRREGRRRWKEKERERDVEGGEEMGEKGAGAGKAPFRKGHRRAWSMPNGKGVHSHIDVLQDNTMMNDGTHRKRVVKYRLHPHKMREGAGRGGETGGGAKVTFEEYGDVDDENELEIEINEEEIVYPAEDGGKGRRTVVKRFWEARWKAQNFDLLPEWLQDNEYLRTGHRPPLPSFGSCFKSIFALHTETGNIWTHMYGCVLFVGVALWFLLRPALLVPWQEKLVFSAFFFGAVCCLGMSFAFHTVQCHSPQVGSLFSKLDYTGISMLIMGSFVPWIHYGFYCRPTCQIIYISMIVILGTSAMIVSLWDKFAEPKFRPVRAGVFMAMGLSSIVPALHLLIVDGVHWMIEHTSLGWLLLMGALYLTGATVYATRIPERCFPGKCDLWFQSHQLFHTCVVIAALVHLHGISSMAVNTLQEGSCPEQLINNYGIETHPNWLATQLGLDEAPNVVSWTPDMLQPL</sequence>
<keyword evidence="5 8" id="KW-0472">Membrane</keyword>
<evidence type="ECO:0000256" key="1">
    <source>
        <dbReference type="ARBA" id="ARBA00004141"/>
    </source>
</evidence>
<comment type="subcellular location">
    <subcellularLocation>
        <location evidence="1">Membrane</location>
        <topology evidence="1">Multi-pass membrane protein</topology>
    </subcellularLocation>
</comment>
<feature type="binding site" evidence="6">
    <location>
        <position position="511"/>
    </location>
    <ligand>
        <name>Zn(2+)</name>
        <dbReference type="ChEBI" id="CHEBI:29105"/>
    </ligand>
</feature>
<evidence type="ECO:0000256" key="7">
    <source>
        <dbReference type="SAM" id="MobiDB-lite"/>
    </source>
</evidence>
<dbReference type="InterPro" id="IPR004254">
    <property type="entry name" value="AdipoR/HlyIII-related"/>
</dbReference>
<dbReference type="Pfam" id="PF03006">
    <property type="entry name" value="HlyIII"/>
    <property type="match status" value="1"/>
</dbReference>
<feature type="region of interest" description="Disordered" evidence="7">
    <location>
        <begin position="106"/>
        <end position="173"/>
    </location>
</feature>
<dbReference type="PANTHER" id="PTHR20855">
    <property type="entry name" value="ADIPOR/PROGESTIN RECEPTOR-RELATED"/>
    <property type="match status" value="1"/>
</dbReference>
<proteinExistence type="inferred from homology"/>
<evidence type="ECO:0000256" key="4">
    <source>
        <dbReference type="ARBA" id="ARBA00022989"/>
    </source>
</evidence>
<feature type="binding site" evidence="6">
    <location>
        <position position="365"/>
    </location>
    <ligand>
        <name>Zn(2+)</name>
        <dbReference type="ChEBI" id="CHEBI:29105"/>
    </ligand>
</feature>
<evidence type="ECO:0000256" key="6">
    <source>
        <dbReference type="PIRSR" id="PIRSR604254-1"/>
    </source>
</evidence>
<evidence type="ECO:0000256" key="5">
    <source>
        <dbReference type="ARBA" id="ARBA00023136"/>
    </source>
</evidence>
<feature type="binding site" evidence="6">
    <location>
        <position position="515"/>
    </location>
    <ligand>
        <name>Zn(2+)</name>
        <dbReference type="ChEBI" id="CHEBI:29105"/>
    </ligand>
</feature>
<dbReference type="PANTHER" id="PTHR20855:SF52">
    <property type="entry name" value="ADIPONECTIN RECEPTOR PROTEIN"/>
    <property type="match status" value="1"/>
</dbReference>
<keyword evidence="10" id="KW-1185">Reference proteome</keyword>
<reference evidence="9" key="1">
    <citation type="submission" date="2023-10" db="EMBL/GenBank/DDBJ databases">
        <title>Genome assembly of Pristionchus species.</title>
        <authorList>
            <person name="Yoshida K."/>
            <person name="Sommer R.J."/>
        </authorList>
    </citation>
    <scope>NUCLEOTIDE SEQUENCE</scope>
    <source>
        <strain evidence="9">RS5133</strain>
    </source>
</reference>
<organism evidence="9 10">
    <name type="scientific">Pristionchus fissidentatus</name>
    <dbReference type="NCBI Taxonomy" id="1538716"/>
    <lineage>
        <taxon>Eukaryota</taxon>
        <taxon>Metazoa</taxon>
        <taxon>Ecdysozoa</taxon>
        <taxon>Nematoda</taxon>
        <taxon>Chromadorea</taxon>
        <taxon>Rhabditida</taxon>
        <taxon>Rhabditina</taxon>
        <taxon>Diplogasteromorpha</taxon>
        <taxon>Diplogasteroidea</taxon>
        <taxon>Neodiplogasteridae</taxon>
        <taxon>Pristionchus</taxon>
    </lineage>
</organism>